<feature type="chain" id="PRO_5006865245" evidence="1">
    <location>
        <begin position="25"/>
        <end position="90"/>
    </location>
</feature>
<dbReference type="EMBL" id="GEDG01039509">
    <property type="protein sequence ID" value="JAP07090.1"/>
    <property type="molecule type" value="Transcribed_RNA"/>
</dbReference>
<reference evidence="2" key="1">
    <citation type="submission" date="2015-12" db="EMBL/GenBank/DDBJ databases">
        <title>Gene expression during late stages of embryo sac development: a critical building block for successful pollen-pistil interactions.</title>
        <authorList>
            <person name="Liu Y."/>
            <person name="Joly V."/>
            <person name="Sabar M."/>
            <person name="Matton D.P."/>
        </authorList>
    </citation>
    <scope>NUCLEOTIDE SEQUENCE</scope>
</reference>
<organism evidence="2">
    <name type="scientific">Solanum chacoense</name>
    <name type="common">Chaco potato</name>
    <dbReference type="NCBI Taxonomy" id="4108"/>
    <lineage>
        <taxon>Eukaryota</taxon>
        <taxon>Viridiplantae</taxon>
        <taxon>Streptophyta</taxon>
        <taxon>Embryophyta</taxon>
        <taxon>Tracheophyta</taxon>
        <taxon>Spermatophyta</taxon>
        <taxon>Magnoliopsida</taxon>
        <taxon>eudicotyledons</taxon>
        <taxon>Gunneridae</taxon>
        <taxon>Pentapetalae</taxon>
        <taxon>asterids</taxon>
        <taxon>lamiids</taxon>
        <taxon>Solanales</taxon>
        <taxon>Solanaceae</taxon>
        <taxon>Solanoideae</taxon>
        <taxon>Solaneae</taxon>
        <taxon>Solanum</taxon>
    </lineage>
</organism>
<evidence type="ECO:0000256" key="1">
    <source>
        <dbReference type="SAM" id="SignalP"/>
    </source>
</evidence>
<accession>A0A0V0GG78</accession>
<feature type="non-terminal residue" evidence="2">
    <location>
        <position position="90"/>
    </location>
</feature>
<proteinExistence type="predicted"/>
<protein>
    <submittedName>
        <fullName evidence="2">Putative ovule protein</fullName>
    </submittedName>
</protein>
<evidence type="ECO:0000313" key="2">
    <source>
        <dbReference type="EMBL" id="JAP07090.1"/>
    </source>
</evidence>
<sequence>MACTRMMILERICMLFFILSMALANCKKYPPSIIEGCYRLCTDYWERTRYDVPPLWVADACRDGTFSEFTNCYLKDEYDKRDLYKRSDNL</sequence>
<name>A0A0V0GG78_SOLCH</name>
<dbReference type="AlphaFoldDB" id="A0A0V0GG78"/>
<keyword evidence="1" id="KW-0732">Signal</keyword>
<feature type="signal peptide" evidence="1">
    <location>
        <begin position="1"/>
        <end position="24"/>
    </location>
</feature>